<name>A0A2J6SDT6_HYAVF</name>
<evidence type="ECO:0000259" key="1">
    <source>
        <dbReference type="PROSITE" id="PS50097"/>
    </source>
</evidence>
<sequence>MPPLVLKVDLLRPQITEAAQPSMKDIPKAPSLAVPQANVTVIVGKGSSSQEFKLPKDTLCYYSPFFERAFNGPFLEGRSQIMTLEDVDGAVFGLIVAWLYTKDISDEDLLIGVPSGSPNAHFLSTLRLTRLWVLGQRVLMPNLQNQVITKLQPRLAQLGGAAMLELIDYVYSGEYNELRQLFAKSLAFSFHKEELTRIFSNPSQETLSALLDITQYLKSYVGVTMTSAEASRHVNPKMFFVKDVAMSKSSEIIDLDFAPTIDQPELARTSTKRQRVNGPCPCPMTGLDEGMRSFRDVVPNFKSTVGASLAPKRPYQSIYSTPSMKSSKP</sequence>
<dbReference type="Gene3D" id="3.30.710.10">
    <property type="entry name" value="Potassium Channel Kv1.1, Chain A"/>
    <property type="match status" value="1"/>
</dbReference>
<dbReference type="Proteomes" id="UP000235786">
    <property type="component" value="Unassembled WGS sequence"/>
</dbReference>
<dbReference type="SMART" id="SM00225">
    <property type="entry name" value="BTB"/>
    <property type="match status" value="1"/>
</dbReference>
<evidence type="ECO:0000313" key="2">
    <source>
        <dbReference type="EMBL" id="PMD48923.1"/>
    </source>
</evidence>
<feature type="domain" description="BTB" evidence="1">
    <location>
        <begin position="37"/>
        <end position="108"/>
    </location>
</feature>
<dbReference type="SUPFAM" id="SSF54695">
    <property type="entry name" value="POZ domain"/>
    <property type="match status" value="1"/>
</dbReference>
<dbReference type="PANTHER" id="PTHR47843">
    <property type="entry name" value="BTB DOMAIN-CONTAINING PROTEIN-RELATED"/>
    <property type="match status" value="1"/>
</dbReference>
<dbReference type="CDD" id="cd18186">
    <property type="entry name" value="BTB_POZ_ZBTB_KLHL-like"/>
    <property type="match status" value="1"/>
</dbReference>
<gene>
    <name evidence="2" type="ORF">L207DRAFT_575567</name>
</gene>
<dbReference type="InterPro" id="IPR011333">
    <property type="entry name" value="SKP1/BTB/POZ_sf"/>
</dbReference>
<dbReference type="PANTHER" id="PTHR47843:SF2">
    <property type="entry name" value="BTB DOMAIN-CONTAINING PROTEIN"/>
    <property type="match status" value="1"/>
</dbReference>
<reference evidence="2 3" key="1">
    <citation type="submission" date="2016-04" db="EMBL/GenBank/DDBJ databases">
        <title>A degradative enzymes factory behind the ericoid mycorrhizal symbiosis.</title>
        <authorList>
            <consortium name="DOE Joint Genome Institute"/>
            <person name="Martino E."/>
            <person name="Morin E."/>
            <person name="Grelet G."/>
            <person name="Kuo A."/>
            <person name="Kohler A."/>
            <person name="Daghino S."/>
            <person name="Barry K."/>
            <person name="Choi C."/>
            <person name="Cichocki N."/>
            <person name="Clum A."/>
            <person name="Copeland A."/>
            <person name="Hainaut M."/>
            <person name="Haridas S."/>
            <person name="Labutti K."/>
            <person name="Lindquist E."/>
            <person name="Lipzen A."/>
            <person name="Khouja H.-R."/>
            <person name="Murat C."/>
            <person name="Ohm R."/>
            <person name="Olson A."/>
            <person name="Spatafora J."/>
            <person name="Veneault-Fourrey C."/>
            <person name="Henrissat B."/>
            <person name="Grigoriev I."/>
            <person name="Martin F."/>
            <person name="Perotto S."/>
        </authorList>
    </citation>
    <scope>NUCLEOTIDE SEQUENCE [LARGE SCALE GENOMIC DNA]</scope>
    <source>
        <strain evidence="2 3">F</strain>
    </source>
</reference>
<accession>A0A2J6SDT6</accession>
<keyword evidence="3" id="KW-1185">Reference proteome</keyword>
<proteinExistence type="predicted"/>
<dbReference type="AlphaFoldDB" id="A0A2J6SDT6"/>
<dbReference type="STRING" id="1149755.A0A2J6SDT6"/>
<evidence type="ECO:0000313" key="3">
    <source>
        <dbReference type="Proteomes" id="UP000235786"/>
    </source>
</evidence>
<dbReference type="PROSITE" id="PS50097">
    <property type="entry name" value="BTB"/>
    <property type="match status" value="1"/>
</dbReference>
<dbReference type="OrthoDB" id="194443at2759"/>
<dbReference type="Pfam" id="PF00651">
    <property type="entry name" value="BTB"/>
    <property type="match status" value="1"/>
</dbReference>
<dbReference type="EMBL" id="KZ613937">
    <property type="protein sequence ID" value="PMD48923.1"/>
    <property type="molecule type" value="Genomic_DNA"/>
</dbReference>
<protein>
    <recommendedName>
        <fullName evidence="1">BTB domain-containing protein</fullName>
    </recommendedName>
</protein>
<dbReference type="InterPro" id="IPR000210">
    <property type="entry name" value="BTB/POZ_dom"/>
</dbReference>
<organism evidence="2 3">
    <name type="scientific">Hyaloscypha variabilis (strain UAMH 11265 / GT02V1 / F)</name>
    <name type="common">Meliniomyces variabilis</name>
    <dbReference type="NCBI Taxonomy" id="1149755"/>
    <lineage>
        <taxon>Eukaryota</taxon>
        <taxon>Fungi</taxon>
        <taxon>Dikarya</taxon>
        <taxon>Ascomycota</taxon>
        <taxon>Pezizomycotina</taxon>
        <taxon>Leotiomycetes</taxon>
        <taxon>Helotiales</taxon>
        <taxon>Hyaloscyphaceae</taxon>
        <taxon>Hyaloscypha</taxon>
        <taxon>Hyaloscypha variabilis</taxon>
    </lineage>
</organism>